<dbReference type="Proteomes" id="UP000030641">
    <property type="component" value="Unassembled WGS sequence"/>
</dbReference>
<accession>A0A074YEW5</accession>
<keyword evidence="1" id="KW-1133">Transmembrane helix</keyword>
<dbReference type="HOGENOM" id="CLU_2412905_0_0_1"/>
<dbReference type="EMBL" id="KL584769">
    <property type="protein sequence ID" value="KEQ92607.1"/>
    <property type="molecule type" value="Genomic_DNA"/>
</dbReference>
<dbReference type="AlphaFoldDB" id="A0A074YEW5"/>
<organism evidence="2 3">
    <name type="scientific">Aureobasidium subglaciale (strain EXF-2481)</name>
    <name type="common">Aureobasidium pullulans var. subglaciale</name>
    <dbReference type="NCBI Taxonomy" id="1043005"/>
    <lineage>
        <taxon>Eukaryota</taxon>
        <taxon>Fungi</taxon>
        <taxon>Dikarya</taxon>
        <taxon>Ascomycota</taxon>
        <taxon>Pezizomycotina</taxon>
        <taxon>Dothideomycetes</taxon>
        <taxon>Dothideomycetidae</taxon>
        <taxon>Dothideales</taxon>
        <taxon>Saccotheciaceae</taxon>
        <taxon>Aureobasidium</taxon>
    </lineage>
</organism>
<name>A0A074YEW5_AURSE</name>
<keyword evidence="1" id="KW-0472">Membrane</keyword>
<proteinExistence type="predicted"/>
<reference evidence="2 3" key="1">
    <citation type="journal article" date="2014" name="BMC Genomics">
        <title>Genome sequencing of four Aureobasidium pullulans varieties: biotechnological potential, stress tolerance, and description of new species.</title>
        <authorList>
            <person name="Gostin Ar C."/>
            <person name="Ohm R.A."/>
            <person name="Kogej T."/>
            <person name="Sonjak S."/>
            <person name="Turk M."/>
            <person name="Zajc J."/>
            <person name="Zalar P."/>
            <person name="Grube M."/>
            <person name="Sun H."/>
            <person name="Han J."/>
            <person name="Sharma A."/>
            <person name="Chiniquy J."/>
            <person name="Ngan C.Y."/>
            <person name="Lipzen A."/>
            <person name="Barry K."/>
            <person name="Grigoriev I.V."/>
            <person name="Gunde-Cimerman N."/>
        </authorList>
    </citation>
    <scope>NUCLEOTIDE SEQUENCE [LARGE SCALE GENOMIC DNA]</scope>
    <source>
        <strain evidence="2 3">EXF-2481</strain>
    </source>
</reference>
<evidence type="ECO:0000313" key="3">
    <source>
        <dbReference type="Proteomes" id="UP000030641"/>
    </source>
</evidence>
<protein>
    <submittedName>
        <fullName evidence="2">Uncharacterized protein</fullName>
    </submittedName>
</protein>
<evidence type="ECO:0000256" key="1">
    <source>
        <dbReference type="SAM" id="Phobius"/>
    </source>
</evidence>
<sequence length="92" mass="10530">MSALITVLIDSSIIDNCTFIILSIYTGYLLLLHQAVKFGKRIGIDPCSINQARFTQEQPTLKSQDLREGRLSNLNHFIECIMNTSRRTIRFL</sequence>
<feature type="transmembrane region" description="Helical" evidence="1">
    <location>
        <begin position="12"/>
        <end position="32"/>
    </location>
</feature>
<evidence type="ECO:0000313" key="2">
    <source>
        <dbReference type="EMBL" id="KEQ92607.1"/>
    </source>
</evidence>
<keyword evidence="1" id="KW-0812">Transmembrane</keyword>
<keyword evidence="3" id="KW-1185">Reference proteome</keyword>
<dbReference type="InParanoid" id="A0A074YEW5"/>
<gene>
    <name evidence="2" type="ORF">AUEXF2481DRAFT_7364</name>
</gene>
<dbReference type="RefSeq" id="XP_013341082.1">
    <property type="nucleotide sequence ID" value="XM_013485628.1"/>
</dbReference>
<dbReference type="GeneID" id="25371190"/>